<dbReference type="InterPro" id="IPR011009">
    <property type="entry name" value="Kinase-like_dom_sf"/>
</dbReference>
<dbReference type="SUPFAM" id="SSF56112">
    <property type="entry name" value="Protein kinase-like (PK-like)"/>
    <property type="match status" value="1"/>
</dbReference>
<dbReference type="InterPro" id="IPR017441">
    <property type="entry name" value="Protein_kinase_ATP_BS"/>
</dbReference>
<evidence type="ECO:0000313" key="14">
    <source>
        <dbReference type="Proteomes" id="UP000095358"/>
    </source>
</evidence>
<name>A0A1E5S124_HANUV</name>
<sequence>MEVNKYVYNAISDEELMSLASKNQNNYKSFENLSSKSNDYLIVNCIGRGNFGDVYQAIYLPNVNYEYFPVEFIRKLQNFEYDEIILKFLNFINDEYFVAVKIVDLDESDEDIDILCQEIQFLTTLQSDDPNRQNIVKYFKTFVDHCKMWIVMEYCGGGSIYEILKHLPIKLDKNKVIEHLREDQISYVTKEVINSLLVLHDKGSIHRDIKLANILLKDSGQIKLSDFGVSGTLNNTLKRRETFVGTPYWMAPEVIKNGYEDTKSGIKIEGYDEKADYWSLGITIMELVNKKPPLIDNDPMLIVSKIPDLDPPTLKDNKAWKCSKHLINFVECCLEKNPVTRMNGHSLLKQKFIKKYESSNDATLKHEICFVKKLKLCKSLNRLKRGLNGMDIWFRKPRYYKPTKFIEQLEEYESDKENDHNWSFTVTSKTPNLTKKLSKTSINSSSLRKNSAENYTPLSMKESAKRKMYNDLVKPTIKVDDLNSNLLGQNTEDESNDESMDLTSNTSEVCTKNGNVHVYNDILLPVFSDIIKRSVHPETQNDVVKLLKNFHDTEKNQPGFSNVFVEEISYKLNELKLEI</sequence>
<dbReference type="SMART" id="SM00220">
    <property type="entry name" value="S_TKc"/>
    <property type="match status" value="1"/>
</dbReference>
<dbReference type="AlphaFoldDB" id="A0A1E5S124"/>
<dbReference type="GO" id="GO:0005524">
    <property type="term" value="F:ATP binding"/>
    <property type="evidence" value="ECO:0007669"/>
    <property type="project" value="UniProtKB-UniRule"/>
</dbReference>
<evidence type="ECO:0000256" key="10">
    <source>
        <dbReference type="PROSITE-ProRule" id="PRU10141"/>
    </source>
</evidence>
<dbReference type="PANTHER" id="PTHR48012:SF10">
    <property type="entry name" value="FI20177P1"/>
    <property type="match status" value="1"/>
</dbReference>
<dbReference type="InterPro" id="IPR050629">
    <property type="entry name" value="STE20/SPS1-PAK"/>
</dbReference>
<comment type="similarity">
    <text evidence="1">Belongs to the protein kinase superfamily. STE Ser/Thr protein kinase family. STE20 subfamily.</text>
</comment>
<evidence type="ECO:0000256" key="6">
    <source>
        <dbReference type="ARBA" id="ARBA00022777"/>
    </source>
</evidence>
<comment type="catalytic activity">
    <reaction evidence="9">
        <text>L-seryl-[protein] + ATP = O-phospho-L-seryl-[protein] + ADP + H(+)</text>
        <dbReference type="Rhea" id="RHEA:17989"/>
        <dbReference type="Rhea" id="RHEA-COMP:9863"/>
        <dbReference type="Rhea" id="RHEA-COMP:11604"/>
        <dbReference type="ChEBI" id="CHEBI:15378"/>
        <dbReference type="ChEBI" id="CHEBI:29999"/>
        <dbReference type="ChEBI" id="CHEBI:30616"/>
        <dbReference type="ChEBI" id="CHEBI:83421"/>
        <dbReference type="ChEBI" id="CHEBI:456216"/>
        <dbReference type="EC" id="2.7.11.1"/>
    </reaction>
</comment>
<keyword evidence="5 10" id="KW-0547">Nucleotide-binding</keyword>
<dbReference type="EC" id="2.7.11.1" evidence="2"/>
<keyword evidence="4" id="KW-0808">Transferase</keyword>
<feature type="domain" description="Protein kinase" evidence="12">
    <location>
        <begin position="40"/>
        <end position="353"/>
    </location>
</feature>
<evidence type="ECO:0000256" key="4">
    <source>
        <dbReference type="ARBA" id="ARBA00022679"/>
    </source>
</evidence>
<evidence type="ECO:0000256" key="5">
    <source>
        <dbReference type="ARBA" id="ARBA00022741"/>
    </source>
</evidence>
<dbReference type="PROSITE" id="PS00107">
    <property type="entry name" value="PROTEIN_KINASE_ATP"/>
    <property type="match status" value="1"/>
</dbReference>
<evidence type="ECO:0000256" key="3">
    <source>
        <dbReference type="ARBA" id="ARBA00022527"/>
    </source>
</evidence>
<evidence type="ECO:0000256" key="2">
    <source>
        <dbReference type="ARBA" id="ARBA00012513"/>
    </source>
</evidence>
<dbReference type="EMBL" id="LPNN01000001">
    <property type="protein sequence ID" value="OEJ92921.1"/>
    <property type="molecule type" value="Genomic_DNA"/>
</dbReference>
<comment type="catalytic activity">
    <reaction evidence="8">
        <text>L-threonyl-[protein] + ATP = O-phospho-L-threonyl-[protein] + ADP + H(+)</text>
        <dbReference type="Rhea" id="RHEA:46608"/>
        <dbReference type="Rhea" id="RHEA-COMP:11060"/>
        <dbReference type="Rhea" id="RHEA-COMP:11605"/>
        <dbReference type="ChEBI" id="CHEBI:15378"/>
        <dbReference type="ChEBI" id="CHEBI:30013"/>
        <dbReference type="ChEBI" id="CHEBI:30616"/>
        <dbReference type="ChEBI" id="CHEBI:61977"/>
        <dbReference type="ChEBI" id="CHEBI:456216"/>
        <dbReference type="EC" id="2.7.11.1"/>
    </reaction>
</comment>
<organism evidence="13 14">
    <name type="scientific">Hanseniaspora uvarum</name>
    <name type="common">Yeast</name>
    <name type="synonym">Kloeckera apiculata</name>
    <dbReference type="NCBI Taxonomy" id="29833"/>
    <lineage>
        <taxon>Eukaryota</taxon>
        <taxon>Fungi</taxon>
        <taxon>Dikarya</taxon>
        <taxon>Ascomycota</taxon>
        <taxon>Saccharomycotina</taxon>
        <taxon>Saccharomycetes</taxon>
        <taxon>Saccharomycodales</taxon>
        <taxon>Saccharomycodaceae</taxon>
        <taxon>Hanseniaspora</taxon>
    </lineage>
</organism>
<keyword evidence="14" id="KW-1185">Reference proteome</keyword>
<feature type="region of interest" description="Disordered" evidence="11">
    <location>
        <begin position="437"/>
        <end position="457"/>
    </location>
</feature>
<evidence type="ECO:0000256" key="7">
    <source>
        <dbReference type="ARBA" id="ARBA00022840"/>
    </source>
</evidence>
<dbReference type="VEuPathDB" id="FungiDB:AWRI3580_g570"/>
<feature type="binding site" evidence="10">
    <location>
        <position position="75"/>
    </location>
    <ligand>
        <name>ATP</name>
        <dbReference type="ChEBI" id="CHEBI:30616"/>
    </ligand>
</feature>
<keyword evidence="7 10" id="KW-0067">ATP-binding</keyword>
<accession>A0A1E5S124</accession>
<proteinExistence type="inferred from homology"/>
<evidence type="ECO:0000256" key="1">
    <source>
        <dbReference type="ARBA" id="ARBA00008874"/>
    </source>
</evidence>
<gene>
    <name evidence="13" type="ORF">AWRI3580_g570</name>
</gene>
<evidence type="ECO:0000259" key="12">
    <source>
        <dbReference type="PROSITE" id="PS50011"/>
    </source>
</evidence>
<dbReference type="PANTHER" id="PTHR48012">
    <property type="entry name" value="STERILE20-LIKE KINASE, ISOFORM B-RELATED"/>
    <property type="match status" value="1"/>
</dbReference>
<dbReference type="Proteomes" id="UP000095358">
    <property type="component" value="Unassembled WGS sequence"/>
</dbReference>
<dbReference type="Pfam" id="PF00069">
    <property type="entry name" value="Pkinase"/>
    <property type="match status" value="1"/>
</dbReference>
<evidence type="ECO:0000256" key="9">
    <source>
        <dbReference type="ARBA" id="ARBA00048679"/>
    </source>
</evidence>
<keyword evidence="6" id="KW-0418">Kinase</keyword>
<keyword evidence="3" id="KW-0723">Serine/threonine-protein kinase</keyword>
<reference evidence="14" key="1">
    <citation type="journal article" date="2016" name="Genome Announc.">
        <title>Genome sequences of three species of Hanseniaspora isolated from spontaneous wine fermentations.</title>
        <authorList>
            <person name="Sternes P.R."/>
            <person name="Lee D."/>
            <person name="Kutyna D.R."/>
            <person name="Borneman A.R."/>
        </authorList>
    </citation>
    <scope>NUCLEOTIDE SEQUENCE [LARGE SCALE GENOMIC DNA]</scope>
    <source>
        <strain evidence="14">AWRI3580</strain>
    </source>
</reference>
<evidence type="ECO:0000256" key="11">
    <source>
        <dbReference type="SAM" id="MobiDB-lite"/>
    </source>
</evidence>
<evidence type="ECO:0000256" key="8">
    <source>
        <dbReference type="ARBA" id="ARBA00047899"/>
    </source>
</evidence>
<dbReference type="GO" id="GO:0004674">
    <property type="term" value="F:protein serine/threonine kinase activity"/>
    <property type="evidence" value="ECO:0007669"/>
    <property type="project" value="UniProtKB-KW"/>
</dbReference>
<comment type="caution">
    <text evidence="13">The sequence shown here is derived from an EMBL/GenBank/DDBJ whole genome shotgun (WGS) entry which is preliminary data.</text>
</comment>
<dbReference type="OrthoDB" id="248923at2759"/>
<dbReference type="PROSITE" id="PS50011">
    <property type="entry name" value="PROTEIN_KINASE_DOM"/>
    <property type="match status" value="1"/>
</dbReference>
<dbReference type="GO" id="GO:0005737">
    <property type="term" value="C:cytoplasm"/>
    <property type="evidence" value="ECO:0007669"/>
    <property type="project" value="TreeGrafter"/>
</dbReference>
<evidence type="ECO:0000313" key="13">
    <source>
        <dbReference type="EMBL" id="OEJ92921.1"/>
    </source>
</evidence>
<protein>
    <recommendedName>
        <fullName evidence="2">non-specific serine/threonine protein kinase</fullName>
        <ecNumber evidence="2">2.7.11.1</ecNumber>
    </recommendedName>
</protein>
<dbReference type="Gene3D" id="1.10.510.10">
    <property type="entry name" value="Transferase(Phosphotransferase) domain 1"/>
    <property type="match status" value="1"/>
</dbReference>
<dbReference type="STRING" id="29833.A0A1E5S124"/>
<dbReference type="InterPro" id="IPR000719">
    <property type="entry name" value="Prot_kinase_dom"/>
</dbReference>